<evidence type="ECO:0000256" key="4">
    <source>
        <dbReference type="ARBA" id="ARBA00022989"/>
    </source>
</evidence>
<evidence type="ECO:0000256" key="2">
    <source>
        <dbReference type="ARBA" id="ARBA00022448"/>
    </source>
</evidence>
<evidence type="ECO:0000256" key="6">
    <source>
        <dbReference type="SAM" id="Phobius"/>
    </source>
</evidence>
<feature type="transmembrane region" description="Helical" evidence="6">
    <location>
        <begin position="136"/>
        <end position="160"/>
    </location>
</feature>
<dbReference type="EMBL" id="JAJTJA010000006">
    <property type="protein sequence ID" value="KAH8697988.1"/>
    <property type="molecule type" value="Genomic_DNA"/>
</dbReference>
<evidence type="ECO:0000256" key="5">
    <source>
        <dbReference type="ARBA" id="ARBA00023136"/>
    </source>
</evidence>
<reference evidence="7" key="1">
    <citation type="submission" date="2021-12" db="EMBL/GenBank/DDBJ databases">
        <title>Convergent genome expansion in fungi linked to evolution of root-endophyte symbiosis.</title>
        <authorList>
            <consortium name="DOE Joint Genome Institute"/>
            <person name="Ke Y.-H."/>
            <person name="Bonito G."/>
            <person name="Liao H.-L."/>
            <person name="Looney B."/>
            <person name="Rojas-Flechas A."/>
            <person name="Nash J."/>
            <person name="Hameed K."/>
            <person name="Schadt C."/>
            <person name="Martin F."/>
            <person name="Crous P.W."/>
            <person name="Miettinen O."/>
            <person name="Magnuson J.K."/>
            <person name="Labbe J."/>
            <person name="Jacobson D."/>
            <person name="Doktycz M.J."/>
            <person name="Veneault-Fourrey C."/>
            <person name="Kuo A."/>
            <person name="Mondo S."/>
            <person name="Calhoun S."/>
            <person name="Riley R."/>
            <person name="Ohm R."/>
            <person name="LaButti K."/>
            <person name="Andreopoulos B."/>
            <person name="Pangilinan J."/>
            <person name="Nolan M."/>
            <person name="Tritt A."/>
            <person name="Clum A."/>
            <person name="Lipzen A."/>
            <person name="Daum C."/>
            <person name="Barry K."/>
            <person name="Grigoriev I.V."/>
            <person name="Vilgalys R."/>
        </authorList>
    </citation>
    <scope>NUCLEOTIDE SEQUENCE</scope>
    <source>
        <strain evidence="7">PMI_201</strain>
    </source>
</reference>
<dbReference type="AlphaFoldDB" id="A0AAD4KQF6"/>
<organism evidence="7 8">
    <name type="scientific">Talaromyces proteolyticus</name>
    <dbReference type="NCBI Taxonomy" id="1131652"/>
    <lineage>
        <taxon>Eukaryota</taxon>
        <taxon>Fungi</taxon>
        <taxon>Dikarya</taxon>
        <taxon>Ascomycota</taxon>
        <taxon>Pezizomycotina</taxon>
        <taxon>Eurotiomycetes</taxon>
        <taxon>Eurotiomycetidae</taxon>
        <taxon>Eurotiales</taxon>
        <taxon>Trichocomaceae</taxon>
        <taxon>Talaromyces</taxon>
        <taxon>Talaromyces sect. Bacilispori</taxon>
    </lineage>
</organism>
<feature type="transmembrane region" description="Helical" evidence="6">
    <location>
        <begin position="172"/>
        <end position="192"/>
    </location>
</feature>
<feature type="transmembrane region" description="Helical" evidence="6">
    <location>
        <begin position="278"/>
        <end position="300"/>
    </location>
</feature>
<evidence type="ECO:0000313" key="8">
    <source>
        <dbReference type="Proteomes" id="UP001201262"/>
    </source>
</evidence>
<sequence length="422" mass="48491">MLIKNHQIRKGSQTHQYQAGAFETREGHRHYRPIDSYKGLHRWDPEFELTEEEEKKIVKKIDVRVLTFARLTFFALQLDRGNIGQALSSTFLQNLNMTSNDYNLSQTVFYICFLLSEMPSQLLSKRIGPDRRGAYLALRALLGIIEGGFIPDTILFLSFFYKYGELPKRLTWFWISYIIAGIIGAFMAFGLLHITGSHGGSWRYLSAHEGLVTGVIGIIAGFWMPASPVQTKGWLREKHGWFTEHEEKIVVIESFETTLAREVFTTFETNLLVIPSSIIGILTMAAITWCLVLLMALEFLPERSMPWQRWIVFTLIVGTPSIHPVVTRIVATALYYMSVQLSSIASSNVIKDAPYYRHGNKVLIALAVVSMTLFVFAKLFYDFFWNRKNAAIWDAMTSEQREIYLRENPGLKNKRLDFRFAV</sequence>
<keyword evidence="2" id="KW-0813">Transport</keyword>
<feature type="transmembrane region" description="Helical" evidence="6">
    <location>
        <begin position="204"/>
        <end position="224"/>
    </location>
</feature>
<dbReference type="Gene3D" id="1.20.1250.20">
    <property type="entry name" value="MFS general substrate transporter like domains"/>
    <property type="match status" value="2"/>
</dbReference>
<dbReference type="GeneID" id="70248603"/>
<keyword evidence="4 6" id="KW-1133">Transmembrane helix</keyword>
<dbReference type="GO" id="GO:0022857">
    <property type="term" value="F:transmembrane transporter activity"/>
    <property type="evidence" value="ECO:0007669"/>
    <property type="project" value="TreeGrafter"/>
</dbReference>
<comment type="subcellular location">
    <subcellularLocation>
        <location evidence="1">Membrane</location>
        <topology evidence="1">Multi-pass membrane protein</topology>
    </subcellularLocation>
</comment>
<dbReference type="InterPro" id="IPR036259">
    <property type="entry name" value="MFS_trans_sf"/>
</dbReference>
<evidence type="ECO:0000256" key="3">
    <source>
        <dbReference type="ARBA" id="ARBA00022692"/>
    </source>
</evidence>
<dbReference type="Proteomes" id="UP001201262">
    <property type="component" value="Unassembled WGS sequence"/>
</dbReference>
<gene>
    <name evidence="7" type="ORF">BGW36DRAFT_397559</name>
</gene>
<proteinExistence type="predicted"/>
<feature type="transmembrane region" description="Helical" evidence="6">
    <location>
        <begin position="362"/>
        <end position="381"/>
    </location>
</feature>
<feature type="transmembrane region" description="Helical" evidence="6">
    <location>
        <begin position="312"/>
        <end position="337"/>
    </location>
</feature>
<dbReference type="PANTHER" id="PTHR43791:SF104">
    <property type="entry name" value="MAJOR FACILITATOR SUPERFAMILY (MFS) PROFILE DOMAIN-CONTAINING PROTEIN-RELATED"/>
    <property type="match status" value="1"/>
</dbReference>
<evidence type="ECO:0000256" key="1">
    <source>
        <dbReference type="ARBA" id="ARBA00004141"/>
    </source>
</evidence>
<dbReference type="RefSeq" id="XP_046072689.1">
    <property type="nucleotide sequence ID" value="XM_046218316.1"/>
</dbReference>
<dbReference type="SUPFAM" id="SSF103473">
    <property type="entry name" value="MFS general substrate transporter"/>
    <property type="match status" value="1"/>
</dbReference>
<evidence type="ECO:0000313" key="7">
    <source>
        <dbReference type="EMBL" id="KAH8697988.1"/>
    </source>
</evidence>
<comment type="caution">
    <text evidence="7">The sequence shown here is derived from an EMBL/GenBank/DDBJ whole genome shotgun (WGS) entry which is preliminary data.</text>
</comment>
<keyword evidence="5 6" id="KW-0472">Membrane</keyword>
<keyword evidence="3 6" id="KW-0812">Transmembrane</keyword>
<name>A0AAD4KQF6_9EURO</name>
<accession>A0AAD4KQF6</accession>
<dbReference type="PANTHER" id="PTHR43791">
    <property type="entry name" value="PERMEASE-RELATED"/>
    <property type="match status" value="1"/>
</dbReference>
<protein>
    <submittedName>
        <fullName evidence="7">Major facilitator superfamily domain-containing protein</fullName>
    </submittedName>
</protein>
<keyword evidence="8" id="KW-1185">Reference proteome</keyword>
<dbReference type="GO" id="GO:0016020">
    <property type="term" value="C:membrane"/>
    <property type="evidence" value="ECO:0007669"/>
    <property type="project" value="UniProtKB-SubCell"/>
</dbReference>